<comment type="caution">
    <text evidence="2">The sequence shown here is derived from an EMBL/GenBank/DDBJ whole genome shotgun (WGS) entry which is preliminary data.</text>
</comment>
<evidence type="ECO:0000259" key="1">
    <source>
        <dbReference type="Pfam" id="PF08349"/>
    </source>
</evidence>
<reference evidence="2 3" key="1">
    <citation type="submission" date="2021-01" db="EMBL/GenBank/DDBJ databases">
        <title>Genome Sequencing of Type Strains.</title>
        <authorList>
            <person name="Lemaire J.F."/>
            <person name="Inderbitzin P."/>
            <person name="Collins S.B."/>
            <person name="Wespe N."/>
            <person name="Knight-Connoni V."/>
        </authorList>
    </citation>
    <scope>NUCLEOTIDE SEQUENCE [LARGE SCALE GENOMIC DNA]</scope>
    <source>
        <strain evidence="2 3">DSM 23009</strain>
    </source>
</reference>
<dbReference type="Pfam" id="PF08349">
    <property type="entry name" value="DUF1722"/>
    <property type="match status" value="1"/>
</dbReference>
<proteinExistence type="predicted"/>
<dbReference type="Proteomes" id="UP001296923">
    <property type="component" value="Unassembled WGS sequence"/>
</dbReference>
<evidence type="ECO:0000313" key="2">
    <source>
        <dbReference type="EMBL" id="MBN3553851.1"/>
    </source>
</evidence>
<protein>
    <submittedName>
        <fullName evidence="2">DUF1722 domain-containing protein</fullName>
    </submittedName>
</protein>
<dbReference type="EMBL" id="JAFHKR010000038">
    <property type="protein sequence ID" value="MBN3553851.1"/>
    <property type="molecule type" value="Genomic_DNA"/>
</dbReference>
<dbReference type="InterPro" id="IPR013560">
    <property type="entry name" value="DUF1722"/>
</dbReference>
<organism evidence="2 3">
    <name type="scientific">Fictibacillus nanhaiensis</name>
    <dbReference type="NCBI Taxonomy" id="742169"/>
    <lineage>
        <taxon>Bacteria</taxon>
        <taxon>Bacillati</taxon>
        <taxon>Bacillota</taxon>
        <taxon>Bacilli</taxon>
        <taxon>Bacillales</taxon>
        <taxon>Fictibacillaceae</taxon>
        <taxon>Fictibacillus</taxon>
    </lineage>
</organism>
<feature type="domain" description="DUF1722" evidence="1">
    <location>
        <begin position="13"/>
        <end position="128"/>
    </location>
</feature>
<evidence type="ECO:0000313" key="3">
    <source>
        <dbReference type="Proteomes" id="UP001296923"/>
    </source>
</evidence>
<sequence>MKKETEQLWASEKYTVMAKGYNFYKEVQGFMRDAQSNADYEKVTMLIAEVKEKPFERRALCNTLEHVWGYFKKSAEEVDKEHFFSLLKTLRESDAAYYEEMPYEIHLYLQYLLQKYPSEYLSRSSFIKN</sequence>
<gene>
    <name evidence="2" type="ORF">JYA63_06220</name>
</gene>
<dbReference type="RefSeq" id="WP_205724948.1">
    <property type="nucleotide sequence ID" value="NZ_JAFHKR010000038.1"/>
</dbReference>
<keyword evidence="3" id="KW-1185">Reference proteome</keyword>
<accession>A0ABS2ZR16</accession>
<name>A0ABS2ZR16_9BACL</name>